<dbReference type="PANTHER" id="PTHR21568">
    <property type="entry name" value="TRNA PSEUDOURIDINE SYNTHASE PUS10"/>
    <property type="match status" value="1"/>
</dbReference>
<dbReference type="AlphaFoldDB" id="X1ECN3"/>
<evidence type="ECO:0000259" key="4">
    <source>
        <dbReference type="Pfam" id="PF21238"/>
    </source>
</evidence>
<dbReference type="InterPro" id="IPR048741">
    <property type="entry name" value="Pus10-like_C"/>
</dbReference>
<dbReference type="GO" id="GO:0031119">
    <property type="term" value="P:tRNA pseudouridine synthesis"/>
    <property type="evidence" value="ECO:0007669"/>
    <property type="project" value="TreeGrafter"/>
</dbReference>
<gene>
    <name evidence="5" type="ORF">S01H4_57230</name>
</gene>
<evidence type="ECO:0000313" key="5">
    <source>
        <dbReference type="EMBL" id="GAH18110.1"/>
    </source>
</evidence>
<evidence type="ECO:0000256" key="1">
    <source>
        <dbReference type="ARBA" id="ARBA00012787"/>
    </source>
</evidence>
<proteinExistence type="predicted"/>
<dbReference type="EC" id="5.4.99.25" evidence="1"/>
<keyword evidence="3" id="KW-0413">Isomerase</keyword>
<dbReference type="PANTHER" id="PTHR21568:SF0">
    <property type="entry name" value="TRNA PSEUDOURIDINE SYNTHASE PUS10"/>
    <property type="match status" value="1"/>
</dbReference>
<feature type="non-terminal residue" evidence="5">
    <location>
        <position position="1"/>
    </location>
</feature>
<dbReference type="Pfam" id="PF21238">
    <property type="entry name" value="Pus10_C"/>
    <property type="match status" value="1"/>
</dbReference>
<name>X1ECN3_9ZZZZ</name>
<dbReference type="InterPro" id="IPR039894">
    <property type="entry name" value="Pus10-like"/>
</dbReference>
<sequence>KPYLFKCLIETQGGTYIKELISGDGGRTTPSFSSILGFENICNELDILEIKHRIM</sequence>
<comment type="caution">
    <text evidence="5">The sequence shown here is derived from an EMBL/GenBank/DDBJ whole genome shotgun (WGS) entry which is preliminary data.</text>
</comment>
<feature type="domain" description="Pus10-like C-terminal" evidence="4">
    <location>
        <begin position="4"/>
        <end position="50"/>
    </location>
</feature>
<dbReference type="Gene3D" id="3.30.70.3190">
    <property type="match status" value="1"/>
</dbReference>
<dbReference type="GO" id="GO:0160148">
    <property type="term" value="F:tRNA pseudouridine(55) synthase activity"/>
    <property type="evidence" value="ECO:0007669"/>
    <property type="project" value="UniProtKB-EC"/>
</dbReference>
<organism evidence="5">
    <name type="scientific">marine sediment metagenome</name>
    <dbReference type="NCBI Taxonomy" id="412755"/>
    <lineage>
        <taxon>unclassified sequences</taxon>
        <taxon>metagenomes</taxon>
        <taxon>ecological metagenomes</taxon>
    </lineage>
</organism>
<evidence type="ECO:0000256" key="3">
    <source>
        <dbReference type="ARBA" id="ARBA00023235"/>
    </source>
</evidence>
<dbReference type="EMBL" id="BART01033263">
    <property type="protein sequence ID" value="GAH18110.1"/>
    <property type="molecule type" value="Genomic_DNA"/>
</dbReference>
<protein>
    <recommendedName>
        <fullName evidence="1">tRNA pseudouridine(55) synthase</fullName>
        <ecNumber evidence="1">5.4.99.25</ecNumber>
    </recommendedName>
</protein>
<accession>X1ECN3</accession>
<keyword evidence="2" id="KW-0819">tRNA processing</keyword>
<evidence type="ECO:0000256" key="2">
    <source>
        <dbReference type="ARBA" id="ARBA00022694"/>
    </source>
</evidence>
<reference evidence="5" key="1">
    <citation type="journal article" date="2014" name="Front. Microbiol.">
        <title>High frequency of phylogenetically diverse reductive dehalogenase-homologous genes in deep subseafloor sedimentary metagenomes.</title>
        <authorList>
            <person name="Kawai M."/>
            <person name="Futagami T."/>
            <person name="Toyoda A."/>
            <person name="Takaki Y."/>
            <person name="Nishi S."/>
            <person name="Hori S."/>
            <person name="Arai W."/>
            <person name="Tsubouchi T."/>
            <person name="Morono Y."/>
            <person name="Uchiyama I."/>
            <person name="Ito T."/>
            <person name="Fujiyama A."/>
            <person name="Inagaki F."/>
            <person name="Takami H."/>
        </authorList>
    </citation>
    <scope>NUCLEOTIDE SEQUENCE</scope>
    <source>
        <strain evidence="5">Expedition CK06-06</strain>
    </source>
</reference>